<organism evidence="9 10">
    <name type="scientific">Alkalicoccus urumqiensis</name>
    <name type="common">Bacillus urumqiensis</name>
    <dbReference type="NCBI Taxonomy" id="1548213"/>
    <lineage>
        <taxon>Bacteria</taxon>
        <taxon>Bacillati</taxon>
        <taxon>Bacillota</taxon>
        <taxon>Bacilli</taxon>
        <taxon>Bacillales</taxon>
        <taxon>Bacillaceae</taxon>
        <taxon>Alkalicoccus</taxon>
    </lineage>
</organism>
<dbReference type="SUPFAM" id="SSF55486">
    <property type="entry name" value="Metalloproteases ('zincins'), catalytic domain"/>
    <property type="match status" value="1"/>
</dbReference>
<dbReference type="Proteomes" id="UP000243650">
    <property type="component" value="Unassembled WGS sequence"/>
</dbReference>
<name>A0A2P6MEZ1_ALKUR</name>
<accession>A0A2P6MEZ1</accession>
<proteinExistence type="inferred from homology"/>
<keyword evidence="1 6" id="KW-0645">Protease</keyword>
<keyword evidence="4 6" id="KW-0862">Zinc</keyword>
<dbReference type="InterPro" id="IPR045090">
    <property type="entry name" value="Pept_M3A_M3B"/>
</dbReference>
<dbReference type="CDD" id="cd09608">
    <property type="entry name" value="M3B_PepF"/>
    <property type="match status" value="1"/>
</dbReference>
<evidence type="ECO:0000256" key="6">
    <source>
        <dbReference type="RuleBase" id="RU368091"/>
    </source>
</evidence>
<dbReference type="NCBIfam" id="TIGR00181">
    <property type="entry name" value="pepF"/>
    <property type="match status" value="1"/>
</dbReference>
<dbReference type="EMBL" id="PVNS01000012">
    <property type="protein sequence ID" value="PRO64848.1"/>
    <property type="molecule type" value="Genomic_DNA"/>
</dbReference>
<dbReference type="GO" id="GO:0046872">
    <property type="term" value="F:metal ion binding"/>
    <property type="evidence" value="ECO:0007669"/>
    <property type="project" value="UniProtKB-UniRule"/>
</dbReference>
<dbReference type="Pfam" id="PF01432">
    <property type="entry name" value="Peptidase_M3"/>
    <property type="match status" value="1"/>
</dbReference>
<protein>
    <recommendedName>
        <fullName evidence="6">Oligopeptidase F</fullName>
        <ecNumber evidence="6">3.4.24.-</ecNumber>
    </recommendedName>
</protein>
<dbReference type="Gene3D" id="1.20.140.70">
    <property type="entry name" value="Oligopeptidase f, N-terminal domain"/>
    <property type="match status" value="1"/>
</dbReference>
<dbReference type="AlphaFoldDB" id="A0A2P6MEZ1"/>
<dbReference type="PANTHER" id="PTHR11804:SF84">
    <property type="entry name" value="SACCHAROLYSIN"/>
    <property type="match status" value="1"/>
</dbReference>
<comment type="cofactor">
    <cofactor evidence="6">
        <name>Zn(2+)</name>
        <dbReference type="ChEBI" id="CHEBI:29105"/>
    </cofactor>
    <text evidence="6">Binds 1 zinc ion.</text>
</comment>
<dbReference type="GO" id="GO:0006518">
    <property type="term" value="P:peptide metabolic process"/>
    <property type="evidence" value="ECO:0007669"/>
    <property type="project" value="TreeGrafter"/>
</dbReference>
<evidence type="ECO:0000259" key="7">
    <source>
        <dbReference type="Pfam" id="PF01432"/>
    </source>
</evidence>
<dbReference type="Pfam" id="PF08439">
    <property type="entry name" value="Peptidase_M3_N"/>
    <property type="match status" value="1"/>
</dbReference>
<dbReference type="InterPro" id="IPR042088">
    <property type="entry name" value="OligoPept_F_C"/>
</dbReference>
<reference evidence="9 10" key="1">
    <citation type="submission" date="2018-03" db="EMBL/GenBank/DDBJ databases">
        <title>Bacillus urumqiensis sp. nov., a moderately haloalkaliphilic bacterium isolated from a salt lake.</title>
        <authorList>
            <person name="Zhao B."/>
            <person name="Liao Z."/>
        </authorList>
    </citation>
    <scope>NUCLEOTIDE SEQUENCE [LARGE SCALE GENOMIC DNA]</scope>
    <source>
        <strain evidence="9 10">BZ-SZ-XJ18</strain>
    </source>
</reference>
<evidence type="ECO:0000256" key="5">
    <source>
        <dbReference type="ARBA" id="ARBA00023049"/>
    </source>
</evidence>
<sequence>MTKTALPKRQDVPEKYKWDVEDIFNSDEEWEQSYEKLTARIPEIEAFHGKLGDSADVLYEVLQLEDTLSVELSQLFVYARMKYDEDTTNSFYQGLNDRARQLVTRFSQAASFVTPEILSIPEEKISAFLEEKKELKLYEHALDRLNKRRPHVLSEAEEALLAQAGDVTASSANTFSMLNNADMKFPVIKDENGEEVEVTQGRFISLMKSTDRRVRKDAFEAMYHTYQSYHNTLASTLQGSVKKNIFQANVRHYESARQAALAKNHIPEIVYDQLIDTINEGLPLLHRYAALRKRALGLDNLHLYDMYTPMVENVDYPVTYEDAKVWMEKGLAALGEDYQSVIREGLENRWVDVEETAGKRSGAYSSGTYGTKPYILMNWQDDISNLFTLAHEFGHSAHSYYTRKHQPIPYADYSIFVAEVASTTNEALLHSYLYENETDPKKQLYLLNHFLEGFRGTVFRQTMFAEFERDIHQMAETGVPLTPDKLNETYYALNERYFGPDVEIDPEIAYEWSRIPHFYMSFYVYQYATGYSAAAALSKKIQEEGAPAVKRYIEFLQAGNSMYPIDALKHAGVDMTSPEPVKQALRLFEETLDQFEKLLDETNA</sequence>
<feature type="domain" description="Peptidase M3A/M3B catalytic" evidence="7">
    <location>
        <begin position="206"/>
        <end position="586"/>
    </location>
</feature>
<dbReference type="RefSeq" id="WP_105959943.1">
    <property type="nucleotide sequence ID" value="NZ_PVNS01000012.1"/>
</dbReference>
<keyword evidence="2 6" id="KW-0479">Metal-binding</keyword>
<gene>
    <name evidence="9" type="primary">pepF</name>
    <name evidence="9" type="ORF">C6I21_13135</name>
</gene>
<evidence type="ECO:0000256" key="3">
    <source>
        <dbReference type="ARBA" id="ARBA00022801"/>
    </source>
</evidence>
<dbReference type="InterPro" id="IPR001567">
    <property type="entry name" value="Pept_M3A_M3B_dom"/>
</dbReference>
<keyword evidence="3 6" id="KW-0378">Hydrolase</keyword>
<evidence type="ECO:0000313" key="10">
    <source>
        <dbReference type="Proteomes" id="UP000243650"/>
    </source>
</evidence>
<feature type="domain" description="Oligopeptidase F N-terminal" evidence="8">
    <location>
        <begin position="116"/>
        <end position="185"/>
    </location>
</feature>
<comment type="similarity">
    <text evidence="6">Belongs to the peptidase M3B family.</text>
</comment>
<evidence type="ECO:0000256" key="4">
    <source>
        <dbReference type="ARBA" id="ARBA00022833"/>
    </source>
</evidence>
<dbReference type="InterPro" id="IPR013647">
    <property type="entry name" value="OligopepF_N_dom"/>
</dbReference>
<dbReference type="OrthoDB" id="9766487at2"/>
<dbReference type="Gene3D" id="1.10.1370.20">
    <property type="entry name" value="Oligoendopeptidase f, C-terminal domain"/>
    <property type="match status" value="1"/>
</dbReference>
<keyword evidence="5 6" id="KW-0482">Metalloprotease</keyword>
<dbReference type="GO" id="GO:0006508">
    <property type="term" value="P:proteolysis"/>
    <property type="evidence" value="ECO:0007669"/>
    <property type="project" value="UniProtKB-KW"/>
</dbReference>
<dbReference type="InterPro" id="IPR004438">
    <property type="entry name" value="Peptidase_M3B"/>
</dbReference>
<evidence type="ECO:0000259" key="8">
    <source>
        <dbReference type="Pfam" id="PF08439"/>
    </source>
</evidence>
<dbReference type="PANTHER" id="PTHR11804">
    <property type="entry name" value="PROTEASE M3 THIMET OLIGOPEPTIDASE-RELATED"/>
    <property type="match status" value="1"/>
</dbReference>
<evidence type="ECO:0000256" key="1">
    <source>
        <dbReference type="ARBA" id="ARBA00022670"/>
    </source>
</evidence>
<comment type="caution">
    <text evidence="9">The sequence shown here is derived from an EMBL/GenBank/DDBJ whole genome shotgun (WGS) entry which is preliminary data.</text>
</comment>
<comment type="function">
    <text evidence="6">Has oligopeptidase activity and degrades a variety of small bioactive peptides.</text>
</comment>
<dbReference type="GO" id="GO:0004222">
    <property type="term" value="F:metalloendopeptidase activity"/>
    <property type="evidence" value="ECO:0007669"/>
    <property type="project" value="UniProtKB-UniRule"/>
</dbReference>
<keyword evidence="10" id="KW-1185">Reference proteome</keyword>
<dbReference type="EC" id="3.4.24.-" evidence="6"/>
<dbReference type="Gene3D" id="1.10.287.830">
    <property type="entry name" value="putative peptidase helix hairpin domain like"/>
    <property type="match status" value="1"/>
</dbReference>
<evidence type="ECO:0000256" key="2">
    <source>
        <dbReference type="ARBA" id="ARBA00022723"/>
    </source>
</evidence>
<evidence type="ECO:0000313" key="9">
    <source>
        <dbReference type="EMBL" id="PRO64848.1"/>
    </source>
</evidence>